<evidence type="ECO:0000259" key="4">
    <source>
        <dbReference type="PROSITE" id="PS50103"/>
    </source>
</evidence>
<feature type="compositionally biased region" description="Low complexity" evidence="3">
    <location>
        <begin position="800"/>
        <end position="816"/>
    </location>
</feature>
<feature type="compositionally biased region" description="Basic and acidic residues" evidence="3">
    <location>
        <begin position="759"/>
        <end position="771"/>
    </location>
</feature>
<dbReference type="AlphaFoldDB" id="A0A078A6S6"/>
<feature type="coiled-coil region" evidence="2">
    <location>
        <begin position="386"/>
        <end position="438"/>
    </location>
</feature>
<feature type="region of interest" description="Disordered" evidence="3">
    <location>
        <begin position="201"/>
        <end position="242"/>
    </location>
</feature>
<keyword evidence="6" id="KW-1185">Reference proteome</keyword>
<dbReference type="OrthoDB" id="5589010at2759"/>
<feature type="region of interest" description="Disordered" evidence="3">
    <location>
        <begin position="718"/>
        <end position="821"/>
    </location>
</feature>
<feature type="zinc finger region" description="C3H1-type" evidence="1">
    <location>
        <begin position="4"/>
        <end position="29"/>
    </location>
</feature>
<dbReference type="Gene3D" id="4.10.1000.40">
    <property type="match status" value="1"/>
</dbReference>
<organism evidence="5 6">
    <name type="scientific">Stylonychia lemnae</name>
    <name type="common">Ciliate</name>
    <dbReference type="NCBI Taxonomy" id="5949"/>
    <lineage>
        <taxon>Eukaryota</taxon>
        <taxon>Sar</taxon>
        <taxon>Alveolata</taxon>
        <taxon>Ciliophora</taxon>
        <taxon>Intramacronucleata</taxon>
        <taxon>Spirotrichea</taxon>
        <taxon>Stichotrichia</taxon>
        <taxon>Sporadotrichida</taxon>
        <taxon>Oxytrichidae</taxon>
        <taxon>Stylonychinae</taxon>
        <taxon>Stylonychia</taxon>
    </lineage>
</organism>
<name>A0A078A6S6_STYLE</name>
<reference evidence="5 6" key="1">
    <citation type="submission" date="2014-06" db="EMBL/GenBank/DDBJ databases">
        <authorList>
            <person name="Swart Estienne"/>
        </authorList>
    </citation>
    <scope>NUCLEOTIDE SEQUENCE [LARGE SCALE GENOMIC DNA]</scope>
    <source>
        <strain evidence="5 6">130c</strain>
    </source>
</reference>
<feature type="compositionally biased region" description="Low complexity" evidence="3">
    <location>
        <begin position="219"/>
        <end position="232"/>
    </location>
</feature>
<feature type="compositionally biased region" description="Polar residues" evidence="3">
    <location>
        <begin position="739"/>
        <end position="758"/>
    </location>
</feature>
<feature type="compositionally biased region" description="Basic and acidic residues" evidence="3">
    <location>
        <begin position="546"/>
        <end position="566"/>
    </location>
</feature>
<feature type="region of interest" description="Disordered" evidence="3">
    <location>
        <begin position="331"/>
        <end position="353"/>
    </location>
</feature>
<proteinExistence type="predicted"/>
<keyword evidence="1" id="KW-0863">Zinc-finger</keyword>
<protein>
    <recommendedName>
        <fullName evidence="4">C3H1-type domain-containing protein</fullName>
    </recommendedName>
</protein>
<evidence type="ECO:0000313" key="6">
    <source>
        <dbReference type="Proteomes" id="UP000039865"/>
    </source>
</evidence>
<keyword evidence="1" id="KW-0479">Metal-binding</keyword>
<feature type="region of interest" description="Disordered" evidence="3">
    <location>
        <begin position="498"/>
        <end position="597"/>
    </location>
</feature>
<keyword evidence="1" id="KW-0862">Zinc</keyword>
<sequence length="894" mass="102292">MSKKLTSEICRFYPNCKNGEKCPYTHPTGTQANQTSSLFGQGSSLFGKNDELDDQFLGNKKEIECTFYKKNLCNKGDACDGDKLQSSSIFGQTQTNLFGSSAINISPFGQPSGFNNSSSTGSIFGQSQSLFGAKPFGQTQQAPAISTPTLFGNQPSVFAGQTSLSQTSTFGTINNTSSIFSVGTKPSFLNTIVKVETIEADDQDQPQANSQQATQGVSEQQEQKQPVNPQQNSALSKEEQRKKALQAALTLKNQQQQQQQQIAQIQQKEQEIQKEVVQESKPQIKDFNASTIIEEHKPVAQLQPQPINVNSMDANQLKQLQQQILQGKQQQKMKGKQLQQKPQQQQQNSQRKVEQINPNTVTPVNQAIQNQQTQPPQQLQPKLLDIQKLQQEKLAKQEQLKKAALEQRNILLAQKQQQEQVEQQKLAEQQRQVELQKQAESKQVTIIRQVIISSNEEQQQQIPSTIFANQVQNHVNQEPKQVEEEKVLAIEKNDTEMKDIDKVDTDNNEVQLGKRKSSERVENNEVEEEQGSRKRFKSDEISASQSEEKEVTAEKADQEMEMKESGTSEQNNVQQLQGQGQVQADNKEEEKMQIEQQSPIKPLIQTNPIAEKSMIQMKPIFGSQTTLQKLSNPENENKDKPLLVQFNDYLKENQSSIKYDRKQFIKSYSIFRKQGIATDNDYEEIDFEALVKEQNKPTITFKDIQKVYSTIIEKQQLPSNDQISEDKQMEESKVEVQEKNNLQTEEAPPQQNVDSIQQEQKRASEEEEKQHQLVPQNPPSLNDQNLTQHQQEQKQESIEKPQQQQQQQAPQQPVAQAKRKVTQEQIMKEIEDFNQLMDKVQKRFNLRLPQLDEEQEREHERYVSFSTRVESLVEFFELQTEKIAERLRLRQNQA</sequence>
<evidence type="ECO:0000256" key="1">
    <source>
        <dbReference type="PROSITE-ProRule" id="PRU00723"/>
    </source>
</evidence>
<feature type="compositionally biased region" description="Polar residues" evidence="3">
    <location>
        <begin position="773"/>
        <end position="787"/>
    </location>
</feature>
<feature type="domain" description="C3H1-type" evidence="4">
    <location>
        <begin position="4"/>
        <end position="29"/>
    </location>
</feature>
<evidence type="ECO:0000313" key="5">
    <source>
        <dbReference type="EMBL" id="CDW77909.1"/>
    </source>
</evidence>
<dbReference type="Proteomes" id="UP000039865">
    <property type="component" value="Unassembled WGS sequence"/>
</dbReference>
<accession>A0A078A6S6</accession>
<dbReference type="EMBL" id="CCKQ01006590">
    <property type="protein sequence ID" value="CDW77909.1"/>
    <property type="molecule type" value="Genomic_DNA"/>
</dbReference>
<evidence type="ECO:0000256" key="3">
    <source>
        <dbReference type="SAM" id="MobiDB-lite"/>
    </source>
</evidence>
<feature type="compositionally biased region" description="Low complexity" evidence="3">
    <location>
        <begin position="570"/>
        <end position="583"/>
    </location>
</feature>
<dbReference type="PROSITE" id="PS50103">
    <property type="entry name" value="ZF_C3H1"/>
    <property type="match status" value="1"/>
</dbReference>
<keyword evidence="2" id="KW-0175">Coiled coil</keyword>
<evidence type="ECO:0000256" key="2">
    <source>
        <dbReference type="SAM" id="Coils"/>
    </source>
</evidence>
<dbReference type="InParanoid" id="A0A078A6S6"/>
<dbReference type="InterPro" id="IPR000571">
    <property type="entry name" value="Znf_CCCH"/>
</dbReference>
<dbReference type="Pfam" id="PF14608">
    <property type="entry name" value="zf-CCCH_2"/>
    <property type="match status" value="1"/>
</dbReference>
<feature type="compositionally biased region" description="Low complexity" evidence="3">
    <location>
        <begin position="331"/>
        <end position="347"/>
    </location>
</feature>
<dbReference type="GO" id="GO:0008270">
    <property type="term" value="F:zinc ion binding"/>
    <property type="evidence" value="ECO:0007669"/>
    <property type="project" value="UniProtKB-KW"/>
</dbReference>
<dbReference type="OMA" id="ENPYNER"/>
<feature type="compositionally biased region" description="Polar residues" evidence="3">
    <location>
        <begin position="205"/>
        <end position="218"/>
    </location>
</feature>
<feature type="compositionally biased region" description="Basic and acidic residues" evidence="3">
    <location>
        <begin position="724"/>
        <end position="738"/>
    </location>
</feature>
<gene>
    <name evidence="5" type="primary">Contig12486.g13319</name>
    <name evidence="5" type="ORF">STYLEM_6877</name>
</gene>
<dbReference type="SMART" id="SM00356">
    <property type="entry name" value="ZnF_C3H1"/>
    <property type="match status" value="2"/>
</dbReference>